<proteinExistence type="predicted"/>
<keyword evidence="4" id="KW-1185">Reference proteome</keyword>
<dbReference type="AlphaFoldDB" id="A0A4R3LI47"/>
<reference evidence="1 3" key="1">
    <citation type="submission" date="2019-03" db="EMBL/GenBank/DDBJ databases">
        <title>Genomic Encyclopedia of Type Strains, Phase IV (KMG-IV): sequencing the most valuable type-strain genomes for metagenomic binning, comparative biology and taxonomic classification.</title>
        <authorList>
            <person name="Goeker M."/>
        </authorList>
    </citation>
    <scope>NUCLEOTIDE SEQUENCE [LARGE SCALE GENOMIC DNA]</scope>
    <source>
        <strain evidence="1 3">DSM 12034</strain>
    </source>
</reference>
<dbReference type="SUPFAM" id="SSF109709">
    <property type="entry name" value="KorB DNA-binding domain-like"/>
    <property type="match status" value="1"/>
</dbReference>
<dbReference type="RefSeq" id="WP_132961897.1">
    <property type="nucleotide sequence ID" value="NZ_SMAH01000003.1"/>
</dbReference>
<name>A0A4R3LI47_9BURK</name>
<evidence type="ECO:0000313" key="1">
    <source>
        <dbReference type="EMBL" id="TCS99158.1"/>
    </source>
</evidence>
<evidence type="ECO:0000313" key="4">
    <source>
        <dbReference type="Proteomes" id="UP000315577"/>
    </source>
</evidence>
<evidence type="ECO:0000313" key="3">
    <source>
        <dbReference type="Proteomes" id="UP000295536"/>
    </source>
</evidence>
<organism evidence="1 3">
    <name type="scientific">Tepidimonas ignava</name>
    <dbReference type="NCBI Taxonomy" id="114249"/>
    <lineage>
        <taxon>Bacteria</taxon>
        <taxon>Pseudomonadati</taxon>
        <taxon>Pseudomonadota</taxon>
        <taxon>Betaproteobacteria</taxon>
        <taxon>Burkholderiales</taxon>
        <taxon>Tepidimonas</taxon>
    </lineage>
</organism>
<protein>
    <recommendedName>
        <fullName evidence="5">Site-specific recombinase resolvase</fullName>
    </recommendedName>
</protein>
<accession>A0A4R3LI47</accession>
<dbReference type="EMBL" id="VJNC01000004">
    <property type="protein sequence ID" value="TSE22757.1"/>
    <property type="molecule type" value="Genomic_DNA"/>
</dbReference>
<dbReference type="Proteomes" id="UP000315577">
    <property type="component" value="Unassembled WGS sequence"/>
</dbReference>
<dbReference type="Proteomes" id="UP000295536">
    <property type="component" value="Unassembled WGS sequence"/>
</dbReference>
<comment type="caution">
    <text evidence="1">The sequence shown here is derived from an EMBL/GenBank/DDBJ whole genome shotgun (WGS) entry which is preliminary data.</text>
</comment>
<gene>
    <name evidence="1" type="ORF">EDC36_103222</name>
    <name evidence="2" type="ORF">Tigna_00732</name>
</gene>
<reference evidence="2 4" key="2">
    <citation type="submission" date="2019-07" db="EMBL/GenBank/DDBJ databases">
        <title>Tepidimonas ignava SPS-1037 draft genome.</title>
        <authorList>
            <person name="Da Costa M.S."/>
            <person name="Froufe H.J.C."/>
            <person name="Egas C."/>
            <person name="Albuquerque L."/>
        </authorList>
    </citation>
    <scope>NUCLEOTIDE SEQUENCE [LARGE SCALE GENOMIC DNA]</scope>
    <source>
        <strain evidence="2 4">SPS-1037</strain>
    </source>
</reference>
<dbReference type="OrthoDB" id="6009779at2"/>
<sequence>MTDGQLETFVPLNLRRRGGRRLVQHVVDDRAAHDSTLIEGMARAFYWQRLLDSGAMPSGSAIARAEGLHHSVVNELLRLTLLAPDIVEMLMAGRQPRRMSLIWFQRHPLPVDWAAQREIVRRFEEKA</sequence>
<dbReference type="EMBL" id="SMAH01000003">
    <property type="protein sequence ID" value="TCS99158.1"/>
    <property type="molecule type" value="Genomic_DNA"/>
</dbReference>
<evidence type="ECO:0008006" key="5">
    <source>
        <dbReference type="Google" id="ProtNLM"/>
    </source>
</evidence>
<evidence type="ECO:0000313" key="2">
    <source>
        <dbReference type="EMBL" id="TSE22757.1"/>
    </source>
</evidence>